<reference evidence="6 7" key="1">
    <citation type="journal article" date="2016" name="Nat. Commun.">
        <title>Thousands of microbial genomes shed light on interconnected biogeochemical processes in an aquifer system.</title>
        <authorList>
            <person name="Anantharaman K."/>
            <person name="Brown C.T."/>
            <person name="Hug L.A."/>
            <person name="Sharon I."/>
            <person name="Castelle C.J."/>
            <person name="Probst A.J."/>
            <person name="Thomas B.C."/>
            <person name="Singh A."/>
            <person name="Wilkins M.J."/>
            <person name="Karaoz U."/>
            <person name="Brodie E.L."/>
            <person name="Williams K.H."/>
            <person name="Hubbard S.S."/>
            <person name="Banfield J.F."/>
        </authorList>
    </citation>
    <scope>NUCLEOTIDE SEQUENCE [LARGE SCALE GENOMIC DNA]</scope>
</reference>
<keyword evidence="2" id="KW-0479">Metal-binding</keyword>
<dbReference type="GO" id="GO:0006526">
    <property type="term" value="P:L-arginine biosynthetic process"/>
    <property type="evidence" value="ECO:0007669"/>
    <property type="project" value="TreeGrafter"/>
</dbReference>
<dbReference type="Gene3D" id="3.40.630.10">
    <property type="entry name" value="Zn peptidases"/>
    <property type="match status" value="1"/>
</dbReference>
<evidence type="ECO:0000256" key="1">
    <source>
        <dbReference type="ARBA" id="ARBA00001947"/>
    </source>
</evidence>
<dbReference type="PROSITE" id="PS00759">
    <property type="entry name" value="ARGE_DAPE_CPG2_2"/>
    <property type="match status" value="1"/>
</dbReference>
<comment type="cofactor">
    <cofactor evidence="1">
        <name>Zn(2+)</name>
        <dbReference type="ChEBI" id="CHEBI:29105"/>
    </cofactor>
</comment>
<comment type="caution">
    <text evidence="6">The sequence shown here is derived from an EMBL/GenBank/DDBJ whole genome shotgun (WGS) entry which is preliminary data.</text>
</comment>
<dbReference type="InterPro" id="IPR011650">
    <property type="entry name" value="Peptidase_M20_dimer"/>
</dbReference>
<dbReference type="PANTHER" id="PTHR43808:SF31">
    <property type="entry name" value="N-ACETYL-L-CITRULLINE DEACETYLASE"/>
    <property type="match status" value="1"/>
</dbReference>
<dbReference type="EMBL" id="MFAK01000006">
    <property type="protein sequence ID" value="OGD75393.1"/>
    <property type="molecule type" value="Genomic_DNA"/>
</dbReference>
<dbReference type="PANTHER" id="PTHR43808">
    <property type="entry name" value="ACETYLORNITHINE DEACETYLASE"/>
    <property type="match status" value="1"/>
</dbReference>
<dbReference type="Pfam" id="PF01546">
    <property type="entry name" value="Peptidase_M20"/>
    <property type="match status" value="1"/>
</dbReference>
<dbReference type="GO" id="GO:0008777">
    <property type="term" value="F:acetylornithine deacetylase activity"/>
    <property type="evidence" value="ECO:0007669"/>
    <property type="project" value="TreeGrafter"/>
</dbReference>
<dbReference type="InterPro" id="IPR050072">
    <property type="entry name" value="Peptidase_M20A"/>
</dbReference>
<evidence type="ECO:0000313" key="7">
    <source>
        <dbReference type="Proteomes" id="UP000176191"/>
    </source>
</evidence>
<dbReference type="Gene3D" id="3.30.70.360">
    <property type="match status" value="1"/>
</dbReference>
<evidence type="ECO:0000313" key="6">
    <source>
        <dbReference type="EMBL" id="OGD75393.1"/>
    </source>
</evidence>
<protein>
    <recommendedName>
        <fullName evidence="5">Peptidase M20 dimerisation domain-containing protein</fullName>
    </recommendedName>
</protein>
<feature type="domain" description="Peptidase M20 dimerisation" evidence="5">
    <location>
        <begin position="164"/>
        <end position="263"/>
    </location>
</feature>
<dbReference type="SUPFAM" id="SSF53187">
    <property type="entry name" value="Zn-dependent exopeptidases"/>
    <property type="match status" value="1"/>
</dbReference>
<evidence type="ECO:0000256" key="4">
    <source>
        <dbReference type="ARBA" id="ARBA00022833"/>
    </source>
</evidence>
<name>A0A1F5F6W0_9BACT</name>
<dbReference type="Proteomes" id="UP000176191">
    <property type="component" value="Unassembled WGS sequence"/>
</dbReference>
<evidence type="ECO:0000256" key="2">
    <source>
        <dbReference type="ARBA" id="ARBA00022723"/>
    </source>
</evidence>
<dbReference type="GO" id="GO:0046872">
    <property type="term" value="F:metal ion binding"/>
    <property type="evidence" value="ECO:0007669"/>
    <property type="project" value="UniProtKB-KW"/>
</dbReference>
<organism evidence="6 7">
    <name type="scientific">Candidatus Collierbacteria bacterium RIFOXYA2_FULL_46_10</name>
    <dbReference type="NCBI Taxonomy" id="1817726"/>
    <lineage>
        <taxon>Bacteria</taxon>
        <taxon>Candidatus Collieribacteriota</taxon>
    </lineage>
</organism>
<keyword evidence="4" id="KW-0862">Zinc</keyword>
<gene>
    <name evidence="6" type="ORF">A2228_01935</name>
</gene>
<dbReference type="AlphaFoldDB" id="A0A1F5F6W0"/>
<evidence type="ECO:0000259" key="5">
    <source>
        <dbReference type="Pfam" id="PF07687"/>
    </source>
</evidence>
<dbReference type="InterPro" id="IPR036264">
    <property type="entry name" value="Bact_exopeptidase_dim_dom"/>
</dbReference>
<dbReference type="InterPro" id="IPR002933">
    <property type="entry name" value="Peptidase_M20"/>
</dbReference>
<proteinExistence type="predicted"/>
<accession>A0A1F5F6W0</accession>
<dbReference type="Pfam" id="PF07687">
    <property type="entry name" value="M20_dimer"/>
    <property type="match status" value="1"/>
</dbReference>
<evidence type="ECO:0000256" key="3">
    <source>
        <dbReference type="ARBA" id="ARBA00022801"/>
    </source>
</evidence>
<dbReference type="SUPFAM" id="SSF55031">
    <property type="entry name" value="Bacterial exopeptidase dimerisation domain"/>
    <property type="match status" value="1"/>
</dbReference>
<keyword evidence="3" id="KW-0378">Hydrolase</keyword>
<sequence length="355" mass="39447">MNNHSVSSILQKLIHIPSVTGDTKACKQIIHEAHHVLNLQKVKSKVISLHKKPILIWGELDLGKTTWLINSHLDVVPGKPSQFIPKVSKGKIWGRGSADTKSSCAIILANSKHWVSLANDKHITFMLVVDEEVGGDTTKLVLQKMPKLKGGIFFEPTNEQMIVHAKGIIQLKIIAEGKACHGSRPWGGDNALEKLTHSLTKFRLKHPTPTHETRSTTFNFSLLSGGTAINQVPESATLWCDIRWNPQDDPQTIISDLKKIFQDCKVKILKLESPINCSHRSKLCESFVLSLKTNSINPIFGFEHGSSDARHATARNIPAIVFGPVGKNLHGPNEWVSEKSLSKVQMVLDHWIKNI</sequence>
<dbReference type="InterPro" id="IPR001261">
    <property type="entry name" value="ArgE/DapE_CS"/>
</dbReference>